<dbReference type="Proteomes" id="UP000509418">
    <property type="component" value="Chromosome"/>
</dbReference>
<keyword evidence="4" id="KW-1185">Reference proteome</keyword>
<protein>
    <submittedName>
        <fullName evidence="3">Cytochrome P450</fullName>
    </submittedName>
</protein>
<dbReference type="InterPro" id="IPR036396">
    <property type="entry name" value="Cyt_P450_sf"/>
</dbReference>
<evidence type="ECO:0000313" key="4">
    <source>
        <dbReference type="Proteomes" id="UP000509418"/>
    </source>
</evidence>
<dbReference type="PRINTS" id="PR00359">
    <property type="entry name" value="BP450"/>
</dbReference>
<dbReference type="GO" id="GO:0005506">
    <property type="term" value="F:iron ion binding"/>
    <property type="evidence" value="ECO:0007669"/>
    <property type="project" value="InterPro"/>
</dbReference>
<feature type="compositionally biased region" description="Polar residues" evidence="2">
    <location>
        <begin position="413"/>
        <end position="422"/>
    </location>
</feature>
<dbReference type="GO" id="GO:0020037">
    <property type="term" value="F:heme binding"/>
    <property type="evidence" value="ECO:0007669"/>
    <property type="project" value="InterPro"/>
</dbReference>
<comment type="similarity">
    <text evidence="1">Belongs to the cytochrome P450 family.</text>
</comment>
<dbReference type="PANTHER" id="PTHR46696:SF1">
    <property type="entry name" value="CYTOCHROME P450 YJIB-RELATED"/>
    <property type="match status" value="1"/>
</dbReference>
<evidence type="ECO:0000256" key="1">
    <source>
        <dbReference type="ARBA" id="ARBA00010617"/>
    </source>
</evidence>
<name>A0A7H8TEW3_STRCX</name>
<organism evidence="3 4">
    <name type="scientific">Streptomyces chartreusis</name>
    <dbReference type="NCBI Taxonomy" id="1969"/>
    <lineage>
        <taxon>Bacteria</taxon>
        <taxon>Bacillati</taxon>
        <taxon>Actinomycetota</taxon>
        <taxon>Actinomycetes</taxon>
        <taxon>Kitasatosporales</taxon>
        <taxon>Streptomycetaceae</taxon>
        <taxon>Streptomyces</taxon>
    </lineage>
</organism>
<dbReference type="AlphaFoldDB" id="A0A7H8TEW3"/>
<dbReference type="InterPro" id="IPR002397">
    <property type="entry name" value="Cyt_P450_B"/>
</dbReference>
<dbReference type="Gene3D" id="1.10.630.10">
    <property type="entry name" value="Cytochrome P450"/>
    <property type="match status" value="1"/>
</dbReference>
<dbReference type="GO" id="GO:0004497">
    <property type="term" value="F:monooxygenase activity"/>
    <property type="evidence" value="ECO:0007669"/>
    <property type="project" value="InterPro"/>
</dbReference>
<accession>A0A7H8TEW3</accession>
<sequence>MTSEDFPAPPPGCPAHGSGQRIPMYTAEFAADPQAYFDYMRHHGATAPVELAPGVPATLVTDYAAALDLLQNPGDFRKDPRRWRDLNEGRISPDSPVLPLLGPRPTCMFTDGAEHLRLRQAVTESFARVDSHRLSVNVDRIAHYLLAQFSTRGSADLLNDYAKQLPLFVFNELFGCPAEIGDRVMFGVSGIFDGINAERANEVLIQAVGELVALKRARPGDDVTSWLMQHPAKLDDAEMIHQLVLLIGAGAEPLRNLIANTVHLLLTNDRYAQNGLLEEALDDTLWHNPPISNYAPHYPARDMEFAGGKLSAGDLVLVGFQAANAASARASAGQSSNRAHLAWSAGPHACPSKEPARLITLAAIEHLFNELPDVELAVPEESLTWRPGPFNRALAQLPARFTPTTPRRAVQPQPAQTAQGSAADTDANKERGGLWSSFLKWVRA</sequence>
<dbReference type="CDD" id="cd20623">
    <property type="entry name" value="CYP_unk"/>
    <property type="match status" value="1"/>
</dbReference>
<gene>
    <name evidence="3" type="ORF">HUT05_33925</name>
</gene>
<feature type="region of interest" description="Disordered" evidence="2">
    <location>
        <begin position="403"/>
        <end position="429"/>
    </location>
</feature>
<evidence type="ECO:0000313" key="3">
    <source>
        <dbReference type="EMBL" id="QKZ21907.1"/>
    </source>
</evidence>
<proteinExistence type="inferred from homology"/>
<evidence type="ECO:0000256" key="2">
    <source>
        <dbReference type="SAM" id="MobiDB-lite"/>
    </source>
</evidence>
<dbReference type="RefSeq" id="WP_107906819.1">
    <property type="nucleotide sequence ID" value="NZ_CBDRGH010000002.1"/>
</dbReference>
<reference evidence="3 4" key="1">
    <citation type="submission" date="2020-06" db="EMBL/GenBank/DDBJ databases">
        <title>Genome mining for natural products.</title>
        <authorList>
            <person name="Zhang B."/>
            <person name="Shi J."/>
            <person name="Ge H."/>
        </authorList>
    </citation>
    <scope>NUCLEOTIDE SEQUENCE [LARGE SCALE GENOMIC DNA]</scope>
    <source>
        <strain evidence="3 4">NA02069</strain>
    </source>
</reference>
<dbReference type="PANTHER" id="PTHR46696">
    <property type="entry name" value="P450, PUTATIVE (EUROFUNG)-RELATED"/>
    <property type="match status" value="1"/>
</dbReference>
<dbReference type="SUPFAM" id="SSF48264">
    <property type="entry name" value="Cytochrome P450"/>
    <property type="match status" value="1"/>
</dbReference>
<dbReference type="GO" id="GO:0016705">
    <property type="term" value="F:oxidoreductase activity, acting on paired donors, with incorporation or reduction of molecular oxygen"/>
    <property type="evidence" value="ECO:0007669"/>
    <property type="project" value="InterPro"/>
</dbReference>
<dbReference type="EMBL" id="CP056041">
    <property type="protein sequence ID" value="QKZ21907.1"/>
    <property type="molecule type" value="Genomic_DNA"/>
</dbReference>